<dbReference type="SUPFAM" id="SSF47979">
    <property type="entry name" value="Iron-dependent repressor protein, dimerization domain"/>
    <property type="match status" value="1"/>
</dbReference>
<dbReference type="Gene3D" id="1.10.10.10">
    <property type="entry name" value="Winged helix-like DNA-binding domain superfamily/Winged helix DNA-binding domain"/>
    <property type="match status" value="1"/>
</dbReference>
<protein>
    <recommendedName>
        <fullName evidence="11">Manganese transport regulator</fullName>
    </recommendedName>
</protein>
<dbReference type="Pfam" id="PF02742">
    <property type="entry name" value="Fe_dep_repr_C"/>
    <property type="match status" value="1"/>
</dbReference>
<dbReference type="InterPro" id="IPR036388">
    <property type="entry name" value="WH-like_DNA-bd_sf"/>
</dbReference>
<keyword evidence="6" id="KW-0805">Transcription regulation</keyword>
<sequence length="167" mass="19120">MGDEQGRFYTVRGYELIGQEDKILTSSMEDYLEMICRLVGTKGYTRISDLAAALNVQPPSASKMVQRLADASLVHYQKYGLIKLTEKGKTLGEYLLYRHATIERFLKLLGVTEGILEATEKIEHSLSKETVTKISHLLSFFEEQPHLKDQFARYSKNRAFLRPDDNI</sequence>
<dbReference type="PROSITE" id="PS50944">
    <property type="entry name" value="HTH_DTXR"/>
    <property type="match status" value="1"/>
</dbReference>
<keyword evidence="7" id="KW-0238">DNA-binding</keyword>
<dbReference type="InterPro" id="IPR036421">
    <property type="entry name" value="Fe_dep_repressor_sf"/>
</dbReference>
<comment type="subunit">
    <text evidence="3">Homodimer.</text>
</comment>
<dbReference type="Proteomes" id="UP000045545">
    <property type="component" value="Unassembled WGS sequence"/>
</dbReference>
<evidence type="ECO:0000256" key="3">
    <source>
        <dbReference type="ARBA" id="ARBA00011738"/>
    </source>
</evidence>
<feature type="domain" description="HTH dtxR-type" evidence="12">
    <location>
        <begin position="24"/>
        <end position="85"/>
    </location>
</feature>
<evidence type="ECO:0000256" key="1">
    <source>
        <dbReference type="ARBA" id="ARBA00004496"/>
    </source>
</evidence>
<evidence type="ECO:0000256" key="11">
    <source>
        <dbReference type="ARBA" id="ARBA00032593"/>
    </source>
</evidence>
<dbReference type="GO" id="GO:0046983">
    <property type="term" value="F:protein dimerization activity"/>
    <property type="evidence" value="ECO:0007669"/>
    <property type="project" value="InterPro"/>
</dbReference>
<evidence type="ECO:0000256" key="8">
    <source>
        <dbReference type="ARBA" id="ARBA00023159"/>
    </source>
</evidence>
<dbReference type="SUPFAM" id="SSF46785">
    <property type="entry name" value="Winged helix' DNA-binding domain"/>
    <property type="match status" value="1"/>
</dbReference>
<dbReference type="Gene3D" id="1.10.60.10">
    <property type="entry name" value="Iron dependent repressor, metal binding and dimerisation domain"/>
    <property type="match status" value="1"/>
</dbReference>
<evidence type="ECO:0000313" key="14">
    <source>
        <dbReference type="Proteomes" id="UP000045545"/>
    </source>
</evidence>
<keyword evidence="5" id="KW-0678">Repressor</keyword>
<name>A0A0E4G9V9_9FIRM</name>
<dbReference type="GO" id="GO:0046914">
    <property type="term" value="F:transition metal ion binding"/>
    <property type="evidence" value="ECO:0007669"/>
    <property type="project" value="InterPro"/>
</dbReference>
<organism evidence="13 14">
    <name type="scientific">Syntrophomonas zehnderi OL-4</name>
    <dbReference type="NCBI Taxonomy" id="690567"/>
    <lineage>
        <taxon>Bacteria</taxon>
        <taxon>Bacillati</taxon>
        <taxon>Bacillota</taxon>
        <taxon>Clostridia</taxon>
        <taxon>Eubacteriales</taxon>
        <taxon>Syntrophomonadaceae</taxon>
        <taxon>Syntrophomonas</taxon>
    </lineage>
</organism>
<dbReference type="AlphaFoldDB" id="A0A0E4G9V9"/>
<dbReference type="STRING" id="690567.876"/>
<dbReference type="GO" id="GO:0005737">
    <property type="term" value="C:cytoplasm"/>
    <property type="evidence" value="ECO:0007669"/>
    <property type="project" value="UniProtKB-SubCell"/>
</dbReference>
<dbReference type="RefSeq" id="WP_046496230.1">
    <property type="nucleotide sequence ID" value="NZ_CGIH01000013.1"/>
</dbReference>
<dbReference type="GO" id="GO:0003700">
    <property type="term" value="F:DNA-binding transcription factor activity"/>
    <property type="evidence" value="ECO:0007669"/>
    <property type="project" value="InterPro"/>
</dbReference>
<keyword evidence="9" id="KW-0804">Transcription</keyword>
<evidence type="ECO:0000259" key="12">
    <source>
        <dbReference type="PROSITE" id="PS50944"/>
    </source>
</evidence>
<dbReference type="PANTHER" id="PTHR33238">
    <property type="entry name" value="IRON (METAL) DEPENDENT REPRESSOR, DTXR FAMILY"/>
    <property type="match status" value="1"/>
</dbReference>
<evidence type="ECO:0000256" key="9">
    <source>
        <dbReference type="ARBA" id="ARBA00023163"/>
    </source>
</evidence>
<evidence type="ECO:0000256" key="5">
    <source>
        <dbReference type="ARBA" id="ARBA00022491"/>
    </source>
</evidence>
<proteinExistence type="inferred from homology"/>
<dbReference type="EMBL" id="CGIH01000013">
    <property type="protein sequence ID" value="CFX26496.1"/>
    <property type="molecule type" value="Genomic_DNA"/>
</dbReference>
<comment type="subcellular location">
    <subcellularLocation>
        <location evidence="1">Cytoplasm</location>
    </subcellularLocation>
</comment>
<evidence type="ECO:0000256" key="6">
    <source>
        <dbReference type="ARBA" id="ARBA00023015"/>
    </source>
</evidence>
<accession>A0A0E4G9V9</accession>
<dbReference type="InterPro" id="IPR036390">
    <property type="entry name" value="WH_DNA-bd_sf"/>
</dbReference>
<dbReference type="InterPro" id="IPR001367">
    <property type="entry name" value="Fe_dep_repressor"/>
</dbReference>
<dbReference type="NCBIfam" id="NF003025">
    <property type="entry name" value="PRK03902.1"/>
    <property type="match status" value="1"/>
</dbReference>
<dbReference type="PANTHER" id="PTHR33238:SF11">
    <property type="entry name" value="TRANSCRIPTIONAL REGULATOR MNTR"/>
    <property type="match status" value="1"/>
</dbReference>
<keyword evidence="4" id="KW-0963">Cytoplasm</keyword>
<dbReference type="InterPro" id="IPR022689">
    <property type="entry name" value="Iron_dep_repressor"/>
</dbReference>
<gene>
    <name evidence="13" type="ORF">876</name>
</gene>
<evidence type="ECO:0000313" key="13">
    <source>
        <dbReference type="EMBL" id="CFX26496.1"/>
    </source>
</evidence>
<dbReference type="SMART" id="SM00529">
    <property type="entry name" value="HTH_DTXR"/>
    <property type="match status" value="1"/>
</dbReference>
<dbReference type="InterPro" id="IPR022687">
    <property type="entry name" value="HTH_DTXR"/>
</dbReference>
<dbReference type="Pfam" id="PF01325">
    <property type="entry name" value="Fe_dep_repress"/>
    <property type="match status" value="1"/>
</dbReference>
<dbReference type="GO" id="GO:0003677">
    <property type="term" value="F:DNA binding"/>
    <property type="evidence" value="ECO:0007669"/>
    <property type="project" value="UniProtKB-KW"/>
</dbReference>
<dbReference type="OrthoDB" id="9791355at2"/>
<reference evidence="13 14" key="1">
    <citation type="submission" date="2015-03" db="EMBL/GenBank/DDBJ databases">
        <authorList>
            <person name="Murphy D."/>
        </authorList>
    </citation>
    <scope>NUCLEOTIDE SEQUENCE [LARGE SCALE GENOMIC DNA]</scope>
    <source>
        <strain evidence="13 14">OL-4</strain>
    </source>
</reference>
<keyword evidence="8" id="KW-0010">Activator</keyword>
<evidence type="ECO:0000256" key="7">
    <source>
        <dbReference type="ARBA" id="ARBA00023125"/>
    </source>
</evidence>
<dbReference type="InterPro" id="IPR050536">
    <property type="entry name" value="DtxR_MntR_Metal-Reg"/>
</dbReference>
<evidence type="ECO:0000256" key="10">
    <source>
        <dbReference type="ARBA" id="ARBA00023211"/>
    </source>
</evidence>
<keyword evidence="10" id="KW-0464">Manganese</keyword>
<keyword evidence="14" id="KW-1185">Reference proteome</keyword>
<evidence type="ECO:0000256" key="4">
    <source>
        <dbReference type="ARBA" id="ARBA00022490"/>
    </source>
</evidence>
<evidence type="ECO:0000256" key="2">
    <source>
        <dbReference type="ARBA" id="ARBA00007871"/>
    </source>
</evidence>
<comment type="similarity">
    <text evidence="2">Belongs to the DtxR/MntR family.</text>
</comment>